<keyword evidence="2" id="KW-0732">Signal</keyword>
<name>A0A2S7EZ42_9XANT</name>
<dbReference type="AlphaFoldDB" id="A0A2S7EZ42"/>
<dbReference type="Gene3D" id="3.40.640.10">
    <property type="entry name" value="Type I PLP-dependent aspartate aminotransferase-like (Major domain)"/>
    <property type="match status" value="1"/>
</dbReference>
<organism evidence="4 5">
    <name type="scientific">Xanthomonas hyacinthi</name>
    <dbReference type="NCBI Taxonomy" id="56455"/>
    <lineage>
        <taxon>Bacteria</taxon>
        <taxon>Pseudomonadati</taxon>
        <taxon>Pseudomonadota</taxon>
        <taxon>Gammaproteobacteria</taxon>
        <taxon>Lysobacterales</taxon>
        <taxon>Lysobacteraceae</taxon>
        <taxon>Xanthomonas</taxon>
    </lineage>
</organism>
<dbReference type="PANTHER" id="PTHR43586:SF15">
    <property type="entry name" value="BLR3095 PROTEIN"/>
    <property type="match status" value="1"/>
</dbReference>
<feature type="signal peptide" evidence="2">
    <location>
        <begin position="1"/>
        <end position="34"/>
    </location>
</feature>
<evidence type="ECO:0000313" key="5">
    <source>
        <dbReference type="Proteomes" id="UP000238261"/>
    </source>
</evidence>
<dbReference type="SUPFAM" id="SSF53383">
    <property type="entry name" value="PLP-dependent transferases"/>
    <property type="match status" value="1"/>
</dbReference>
<reference evidence="5" key="1">
    <citation type="submission" date="2016-08" db="EMBL/GenBank/DDBJ databases">
        <authorList>
            <person name="Merda D."/>
            <person name="Briand M."/>
            <person name="Taghouti G."/>
            <person name="Carrere S."/>
            <person name="Gouzy J."/>
            <person name="Portier P."/>
            <person name="Jacques M.-A."/>
            <person name="Fischer-Le Saux M."/>
        </authorList>
    </citation>
    <scope>NUCLEOTIDE SEQUENCE [LARGE SCALE GENOMIC DNA]</scope>
    <source>
        <strain evidence="5">CFBP1156</strain>
    </source>
</reference>
<accession>A0A2S7EZ42</accession>
<keyword evidence="1" id="KW-0663">Pyridoxal phosphate</keyword>
<evidence type="ECO:0000256" key="2">
    <source>
        <dbReference type="SAM" id="SignalP"/>
    </source>
</evidence>
<dbReference type="InterPro" id="IPR006311">
    <property type="entry name" value="TAT_signal"/>
</dbReference>
<proteinExistence type="predicted"/>
<feature type="chain" id="PRO_5015630359" description="Aminotransferase class V domain-containing protein" evidence="2">
    <location>
        <begin position="35"/>
        <end position="425"/>
    </location>
</feature>
<dbReference type="InterPro" id="IPR015421">
    <property type="entry name" value="PyrdxlP-dep_Trfase_major"/>
</dbReference>
<evidence type="ECO:0000259" key="3">
    <source>
        <dbReference type="Pfam" id="PF00266"/>
    </source>
</evidence>
<feature type="domain" description="Aminotransferase class V" evidence="3">
    <location>
        <begin position="105"/>
        <end position="383"/>
    </location>
</feature>
<dbReference type="InterPro" id="IPR000192">
    <property type="entry name" value="Aminotrans_V_dom"/>
</dbReference>
<comment type="caution">
    <text evidence="4">The sequence shown here is derived from an EMBL/GenBank/DDBJ whole genome shotgun (WGS) entry which is preliminary data.</text>
</comment>
<dbReference type="OrthoDB" id="9764293at2"/>
<dbReference type="Proteomes" id="UP000238261">
    <property type="component" value="Unassembled WGS sequence"/>
</dbReference>
<dbReference type="InterPro" id="IPR015424">
    <property type="entry name" value="PyrdxlP-dep_Trfase"/>
</dbReference>
<sequence>MDTRSPRFDLTRRQLLAAAGALPLSAALSSIAGATNATTAAASMPARGLQDLGSAFEIAGCYLNGAYMHPVSRAAAQAQRGFLDARLMNAGADKVDMGGDRERAMAALGRLLHADRDELAWIPSTMFGENLVLNGLGIPHSRQRVVTDAYHFNGSLFMYMELAKRGLDVQVVRPHDNRIRLEDLDKAITPGTRLVALTLVSSVNGFQHDLKAVCDLAHSRGALVYADLIQAAGNTPIDLHGSGVDFAASATYKWLMGDFGLGVLYARRTSQEALQQIVWGYRQEGETVSHLLPFDPPGEPPLQTQAIGGLAGKIEVGTLNNSAAAALATSLELIERIGVDAIRQWRQPRLARLHEAIPRLGFEPMTPPNSSSALLSFAQRDVGKRLAPKLKAAGVEVTLYRNYFRVSPSFYNGSDDVERLIEALS</sequence>
<evidence type="ECO:0000313" key="4">
    <source>
        <dbReference type="EMBL" id="PPU98435.1"/>
    </source>
</evidence>
<dbReference type="Gene3D" id="3.90.1150.10">
    <property type="entry name" value="Aspartate Aminotransferase, domain 1"/>
    <property type="match status" value="1"/>
</dbReference>
<protein>
    <recommendedName>
        <fullName evidence="3">Aminotransferase class V domain-containing protein</fullName>
    </recommendedName>
</protein>
<evidence type="ECO:0000256" key="1">
    <source>
        <dbReference type="ARBA" id="ARBA00022898"/>
    </source>
</evidence>
<keyword evidence="5" id="KW-1185">Reference proteome</keyword>
<dbReference type="InterPro" id="IPR015422">
    <property type="entry name" value="PyrdxlP-dep_Trfase_small"/>
</dbReference>
<dbReference type="RefSeq" id="WP_104558308.1">
    <property type="nucleotide sequence ID" value="NZ_CP043476.1"/>
</dbReference>
<gene>
    <name evidence="4" type="ORF">XhyaCFBP1156_06890</name>
</gene>
<dbReference type="EMBL" id="MDEG01000004">
    <property type="protein sequence ID" value="PPU98435.1"/>
    <property type="molecule type" value="Genomic_DNA"/>
</dbReference>
<dbReference type="PANTHER" id="PTHR43586">
    <property type="entry name" value="CYSTEINE DESULFURASE"/>
    <property type="match status" value="1"/>
</dbReference>
<dbReference type="PROSITE" id="PS51318">
    <property type="entry name" value="TAT"/>
    <property type="match status" value="1"/>
</dbReference>
<dbReference type="Pfam" id="PF00266">
    <property type="entry name" value="Aminotran_5"/>
    <property type="match status" value="1"/>
</dbReference>